<feature type="compositionally biased region" description="Pro residues" evidence="1">
    <location>
        <begin position="407"/>
        <end position="419"/>
    </location>
</feature>
<dbReference type="InterPro" id="IPR011993">
    <property type="entry name" value="PH-like_dom_sf"/>
</dbReference>
<evidence type="ECO:0000313" key="4">
    <source>
        <dbReference type="Proteomes" id="UP001209540"/>
    </source>
</evidence>
<feature type="compositionally biased region" description="Low complexity" evidence="1">
    <location>
        <begin position="243"/>
        <end position="258"/>
    </location>
</feature>
<dbReference type="EMBL" id="JAIXMP010000045">
    <property type="protein sequence ID" value="KAI9246728.1"/>
    <property type="molecule type" value="Genomic_DNA"/>
</dbReference>
<dbReference type="Proteomes" id="UP001209540">
    <property type="component" value="Unassembled WGS sequence"/>
</dbReference>
<dbReference type="InterPro" id="IPR001849">
    <property type="entry name" value="PH_domain"/>
</dbReference>
<feature type="compositionally biased region" description="Polar residues" evidence="1">
    <location>
        <begin position="299"/>
        <end position="317"/>
    </location>
</feature>
<dbReference type="SUPFAM" id="SSF50729">
    <property type="entry name" value="PH domain-like"/>
    <property type="match status" value="1"/>
</dbReference>
<feature type="region of interest" description="Disordered" evidence="1">
    <location>
        <begin position="376"/>
        <end position="433"/>
    </location>
</feature>
<feature type="region of interest" description="Disordered" evidence="1">
    <location>
        <begin position="274"/>
        <end position="322"/>
    </location>
</feature>
<feature type="compositionally biased region" description="Low complexity" evidence="1">
    <location>
        <begin position="156"/>
        <end position="180"/>
    </location>
</feature>
<organism evidence="3 4">
    <name type="scientific">Phascolomyces articulosus</name>
    <dbReference type="NCBI Taxonomy" id="60185"/>
    <lineage>
        <taxon>Eukaryota</taxon>
        <taxon>Fungi</taxon>
        <taxon>Fungi incertae sedis</taxon>
        <taxon>Mucoromycota</taxon>
        <taxon>Mucoromycotina</taxon>
        <taxon>Mucoromycetes</taxon>
        <taxon>Mucorales</taxon>
        <taxon>Lichtheimiaceae</taxon>
        <taxon>Phascolomyces</taxon>
    </lineage>
</organism>
<evidence type="ECO:0000259" key="2">
    <source>
        <dbReference type="PROSITE" id="PS50003"/>
    </source>
</evidence>
<evidence type="ECO:0000256" key="1">
    <source>
        <dbReference type="SAM" id="MobiDB-lite"/>
    </source>
</evidence>
<dbReference type="PANTHER" id="PTHR15126">
    <property type="entry name" value="SH3-BINDING"/>
    <property type="match status" value="1"/>
</dbReference>
<reference evidence="3" key="1">
    <citation type="journal article" date="2022" name="IScience">
        <title>Evolution of zygomycete secretomes and the origins of terrestrial fungal ecologies.</title>
        <authorList>
            <person name="Chang Y."/>
            <person name="Wang Y."/>
            <person name="Mondo S."/>
            <person name="Ahrendt S."/>
            <person name="Andreopoulos W."/>
            <person name="Barry K."/>
            <person name="Beard J."/>
            <person name="Benny G.L."/>
            <person name="Blankenship S."/>
            <person name="Bonito G."/>
            <person name="Cuomo C."/>
            <person name="Desiro A."/>
            <person name="Gervers K.A."/>
            <person name="Hundley H."/>
            <person name="Kuo A."/>
            <person name="LaButti K."/>
            <person name="Lang B.F."/>
            <person name="Lipzen A."/>
            <person name="O'Donnell K."/>
            <person name="Pangilinan J."/>
            <person name="Reynolds N."/>
            <person name="Sandor L."/>
            <person name="Smith M.E."/>
            <person name="Tsang A."/>
            <person name="Grigoriev I.V."/>
            <person name="Stajich J.E."/>
            <person name="Spatafora J.W."/>
        </authorList>
    </citation>
    <scope>NUCLEOTIDE SEQUENCE</scope>
    <source>
        <strain evidence="3">RSA 2281</strain>
    </source>
</reference>
<proteinExistence type="predicted"/>
<dbReference type="AlphaFoldDB" id="A0AAD5P9R9"/>
<feature type="compositionally biased region" description="Pro residues" evidence="1">
    <location>
        <begin position="287"/>
        <end position="296"/>
    </location>
</feature>
<feature type="domain" description="PH" evidence="2">
    <location>
        <begin position="4"/>
        <end position="104"/>
    </location>
</feature>
<sequence length="433" mass="48198">MSFADLQTGWLHKLSWLNIHRSWKRRYFVLHEKELRYYKHQGDIRPTGMIDLKHYNGITPCTTKQSPWSFRIESGCCYHASHILAAESEQERDEWIERLYPYIQKQHRLHHNCAGSNEQQKQQTITSMKNTKGEAEEGSVLDKWLERLDLQDDDNTTTTTMTNGTSASSPPSSSSKSTTHLISTSLPQNYVYNHSATTIGCFDHPPQHPFDSSLSTTSSILTTGSSTITASPSSTGEVATPPTTHNNNNNNNNTNSTSSKASMLANAFAISARSRLRRMTSSSTEQPQPPMPPPQQQPASPRTSNETMYSTGSTSHIIHNIGHPTPYSNETWSTSSGLDIFHFEDDIASTYNASVRRSSVTSTMTLPLITDASTKYYNHPHRSPPPPLPLLPSSHSAIENSDVPSFTAPPPQSPLPPPPRNHRRLSVNHPTSL</sequence>
<accession>A0AAD5P9R9</accession>
<dbReference type="Pfam" id="PF00169">
    <property type="entry name" value="PH"/>
    <property type="match status" value="1"/>
</dbReference>
<dbReference type="CDD" id="cd00821">
    <property type="entry name" value="PH"/>
    <property type="match status" value="1"/>
</dbReference>
<dbReference type="PANTHER" id="PTHR15126:SF4">
    <property type="entry name" value="SH3 DOMAIN-BINDING PROTEIN 2"/>
    <property type="match status" value="1"/>
</dbReference>
<feature type="region of interest" description="Disordered" evidence="1">
    <location>
        <begin position="113"/>
        <end position="180"/>
    </location>
</feature>
<protein>
    <recommendedName>
        <fullName evidence="2">PH domain-containing protein</fullName>
    </recommendedName>
</protein>
<reference evidence="3" key="2">
    <citation type="submission" date="2023-02" db="EMBL/GenBank/DDBJ databases">
        <authorList>
            <consortium name="DOE Joint Genome Institute"/>
            <person name="Mondo S.J."/>
            <person name="Chang Y."/>
            <person name="Wang Y."/>
            <person name="Ahrendt S."/>
            <person name="Andreopoulos W."/>
            <person name="Barry K."/>
            <person name="Beard J."/>
            <person name="Benny G.L."/>
            <person name="Blankenship S."/>
            <person name="Bonito G."/>
            <person name="Cuomo C."/>
            <person name="Desiro A."/>
            <person name="Gervers K.A."/>
            <person name="Hundley H."/>
            <person name="Kuo A."/>
            <person name="LaButti K."/>
            <person name="Lang B.F."/>
            <person name="Lipzen A."/>
            <person name="O'Donnell K."/>
            <person name="Pangilinan J."/>
            <person name="Reynolds N."/>
            <person name="Sandor L."/>
            <person name="Smith M.W."/>
            <person name="Tsang A."/>
            <person name="Grigoriev I.V."/>
            <person name="Stajich J.E."/>
            <person name="Spatafora J.W."/>
        </authorList>
    </citation>
    <scope>NUCLEOTIDE SEQUENCE</scope>
    <source>
        <strain evidence="3">RSA 2281</strain>
    </source>
</reference>
<dbReference type="Gene3D" id="2.30.29.30">
    <property type="entry name" value="Pleckstrin-homology domain (PH domain)/Phosphotyrosine-binding domain (PTB)"/>
    <property type="match status" value="1"/>
</dbReference>
<keyword evidence="4" id="KW-1185">Reference proteome</keyword>
<dbReference type="SMART" id="SM00233">
    <property type="entry name" value="PH"/>
    <property type="match status" value="1"/>
</dbReference>
<dbReference type="PROSITE" id="PS50003">
    <property type="entry name" value="PH_DOMAIN"/>
    <property type="match status" value="1"/>
</dbReference>
<dbReference type="GO" id="GO:0017124">
    <property type="term" value="F:SH3 domain binding"/>
    <property type="evidence" value="ECO:0007669"/>
    <property type="project" value="TreeGrafter"/>
</dbReference>
<evidence type="ECO:0000313" key="3">
    <source>
        <dbReference type="EMBL" id="KAI9246728.1"/>
    </source>
</evidence>
<feature type="compositionally biased region" description="Polar residues" evidence="1">
    <location>
        <begin position="114"/>
        <end position="130"/>
    </location>
</feature>
<dbReference type="InterPro" id="IPR035848">
    <property type="entry name" value="SH3BP2"/>
</dbReference>
<name>A0AAD5P9R9_9FUNG</name>
<gene>
    <name evidence="3" type="ORF">BDA99DRAFT_609525</name>
</gene>
<feature type="region of interest" description="Disordered" evidence="1">
    <location>
        <begin position="223"/>
        <end position="258"/>
    </location>
</feature>
<dbReference type="GO" id="GO:0007165">
    <property type="term" value="P:signal transduction"/>
    <property type="evidence" value="ECO:0007669"/>
    <property type="project" value="InterPro"/>
</dbReference>
<comment type="caution">
    <text evidence="3">The sequence shown here is derived from an EMBL/GenBank/DDBJ whole genome shotgun (WGS) entry which is preliminary data.</text>
</comment>